<dbReference type="SUPFAM" id="SSF47473">
    <property type="entry name" value="EF-hand"/>
    <property type="match status" value="1"/>
</dbReference>
<dbReference type="InterPro" id="IPR002048">
    <property type="entry name" value="EF_hand_dom"/>
</dbReference>
<keyword evidence="3" id="KW-1185">Reference proteome</keyword>
<reference evidence="2 3" key="1">
    <citation type="submission" date="2021-04" db="EMBL/GenBank/DDBJ databases">
        <authorList>
            <person name="Bliznina A."/>
        </authorList>
    </citation>
    <scope>NUCLEOTIDE SEQUENCE [LARGE SCALE GENOMIC DNA]</scope>
</reference>
<dbReference type="Proteomes" id="UP001158576">
    <property type="component" value="Chromosome 2"/>
</dbReference>
<evidence type="ECO:0000259" key="1">
    <source>
        <dbReference type="PROSITE" id="PS50222"/>
    </source>
</evidence>
<proteinExistence type="predicted"/>
<dbReference type="Gene3D" id="1.10.238.10">
    <property type="entry name" value="EF-hand"/>
    <property type="match status" value="1"/>
</dbReference>
<name>A0ABN7SZ42_OIKDI</name>
<dbReference type="EMBL" id="OU015567">
    <property type="protein sequence ID" value="CAG5110637.1"/>
    <property type="molecule type" value="Genomic_DNA"/>
</dbReference>
<dbReference type="PROSITE" id="PS50222">
    <property type="entry name" value="EF_HAND_2"/>
    <property type="match status" value="1"/>
</dbReference>
<organism evidence="2 3">
    <name type="scientific">Oikopleura dioica</name>
    <name type="common">Tunicate</name>
    <dbReference type="NCBI Taxonomy" id="34765"/>
    <lineage>
        <taxon>Eukaryota</taxon>
        <taxon>Metazoa</taxon>
        <taxon>Chordata</taxon>
        <taxon>Tunicata</taxon>
        <taxon>Appendicularia</taxon>
        <taxon>Copelata</taxon>
        <taxon>Oikopleuridae</taxon>
        <taxon>Oikopleura</taxon>
    </lineage>
</organism>
<protein>
    <submittedName>
        <fullName evidence="2">Oidioi.mRNA.OKI2018_I69.chr2.g5019.t1.cds</fullName>
    </submittedName>
</protein>
<evidence type="ECO:0000313" key="3">
    <source>
        <dbReference type="Proteomes" id="UP001158576"/>
    </source>
</evidence>
<feature type="domain" description="EF-hand" evidence="1">
    <location>
        <begin position="48"/>
        <end position="83"/>
    </location>
</feature>
<accession>A0ABN7SZ42</accession>
<dbReference type="SMART" id="SM00054">
    <property type="entry name" value="EFh"/>
    <property type="match status" value="2"/>
</dbReference>
<dbReference type="Pfam" id="PF13499">
    <property type="entry name" value="EF-hand_7"/>
    <property type="match status" value="1"/>
</dbReference>
<evidence type="ECO:0000313" key="2">
    <source>
        <dbReference type="EMBL" id="CAG5110637.1"/>
    </source>
</evidence>
<gene>
    <name evidence="2" type="ORF">OKIOD_LOCUS13784</name>
</gene>
<sequence length="95" mass="10846">MTETSIVDLMKKIIDIFNEHAGGDNKLDKEELKQLLIQVYLDDPSLFSSEEKAQEVMNDFDKNLDGSVTFEEFIMQMAKMSTQFKDDSEGNSNSN</sequence>
<dbReference type="InterPro" id="IPR011992">
    <property type="entry name" value="EF-hand-dom_pair"/>
</dbReference>